<comment type="caution">
    <text evidence="1">The sequence shown here is derived from an EMBL/GenBank/DDBJ whole genome shotgun (WGS) entry which is preliminary data.</text>
</comment>
<evidence type="ECO:0008006" key="3">
    <source>
        <dbReference type="Google" id="ProtNLM"/>
    </source>
</evidence>
<dbReference type="RefSeq" id="WP_094412184.1">
    <property type="nucleotide sequence ID" value="NZ_NOXV01000149.1"/>
</dbReference>
<dbReference type="Proteomes" id="UP000216605">
    <property type="component" value="Unassembled WGS sequence"/>
</dbReference>
<evidence type="ECO:0000313" key="1">
    <source>
        <dbReference type="EMBL" id="OYQ44880.1"/>
    </source>
</evidence>
<reference evidence="1 2" key="1">
    <citation type="submission" date="2017-07" db="EMBL/GenBank/DDBJ databases">
        <title>Flavobacterium cyanobacteriorum sp. nov., isolated from cyanobacterial aggregates in a eutrophic lake.</title>
        <authorList>
            <person name="Cai H."/>
        </authorList>
    </citation>
    <scope>NUCLEOTIDE SEQUENCE [LARGE SCALE GENOMIC DNA]</scope>
    <source>
        <strain evidence="1 2">TH021</strain>
    </source>
</reference>
<dbReference type="OrthoDB" id="1375317at2"/>
<sequence>MKKFAILGIVAISGWLLSCEEEEVADFVRRDYVTGTWTTKQIGVPGPYNNGNEVVTQITYQDIVNNPACGIDNLVINADGTYELNDWTNTGACENNGISGTYTRADNRIFLRYTDDLGEEKQLVVTISTLTYTEMLVSYTVPGTNNLRFFRYQKQTE</sequence>
<evidence type="ECO:0000313" key="2">
    <source>
        <dbReference type="Proteomes" id="UP000216605"/>
    </source>
</evidence>
<accession>A0A255ZVU6</accession>
<organism evidence="1 2">
    <name type="scientific">Flavobacterium cyanobacteriorum</name>
    <dbReference type="NCBI Taxonomy" id="2022802"/>
    <lineage>
        <taxon>Bacteria</taxon>
        <taxon>Pseudomonadati</taxon>
        <taxon>Bacteroidota</taxon>
        <taxon>Flavobacteriia</taxon>
        <taxon>Flavobacteriales</taxon>
        <taxon>Flavobacteriaceae</taxon>
        <taxon>Flavobacterium</taxon>
    </lineage>
</organism>
<dbReference type="PROSITE" id="PS51257">
    <property type="entry name" value="PROKAR_LIPOPROTEIN"/>
    <property type="match status" value="1"/>
</dbReference>
<proteinExistence type="predicted"/>
<gene>
    <name evidence="1" type="ORF">CHU92_02265</name>
</gene>
<protein>
    <recommendedName>
        <fullName evidence="3">Lipocalin-like domain-containing protein</fullName>
    </recommendedName>
</protein>
<name>A0A255ZVU6_9FLAO</name>
<keyword evidence="2" id="KW-1185">Reference proteome</keyword>
<dbReference type="EMBL" id="NOXV01000149">
    <property type="protein sequence ID" value="OYQ44880.1"/>
    <property type="molecule type" value="Genomic_DNA"/>
</dbReference>
<dbReference type="AlphaFoldDB" id="A0A255ZVU6"/>